<dbReference type="SMART" id="SM00913">
    <property type="entry name" value="IBN_N"/>
    <property type="match status" value="1"/>
</dbReference>
<name>A0A7S2AWW0_9STRA</name>
<evidence type="ECO:0000256" key="3">
    <source>
        <dbReference type="ARBA" id="ARBA00022448"/>
    </source>
</evidence>
<dbReference type="PANTHER" id="PTHR11223:SF2">
    <property type="entry name" value="EXPORTIN-1"/>
    <property type="match status" value="1"/>
</dbReference>
<dbReference type="Pfam" id="PF18784">
    <property type="entry name" value="CRM1_repeat_2"/>
    <property type="match status" value="1"/>
</dbReference>
<keyword evidence="5" id="KW-0653">Protein transport</keyword>
<feature type="domain" description="Importin N-terminal" evidence="8">
    <location>
        <begin position="42"/>
        <end position="108"/>
    </location>
</feature>
<evidence type="ECO:0000259" key="8">
    <source>
        <dbReference type="PROSITE" id="PS50166"/>
    </source>
</evidence>
<dbReference type="GO" id="GO:0000056">
    <property type="term" value="P:ribosomal small subunit export from nucleus"/>
    <property type="evidence" value="ECO:0007669"/>
    <property type="project" value="TreeGrafter"/>
</dbReference>
<dbReference type="GO" id="GO:0005049">
    <property type="term" value="F:nuclear export signal receptor activity"/>
    <property type="evidence" value="ECO:0007669"/>
    <property type="project" value="InterPro"/>
</dbReference>
<reference evidence="9" key="1">
    <citation type="submission" date="2021-01" db="EMBL/GenBank/DDBJ databases">
        <authorList>
            <person name="Corre E."/>
            <person name="Pelletier E."/>
            <person name="Niang G."/>
            <person name="Scheremetjew M."/>
            <person name="Finn R."/>
            <person name="Kale V."/>
            <person name="Holt S."/>
            <person name="Cochrane G."/>
            <person name="Meng A."/>
            <person name="Brown T."/>
            <person name="Cohen L."/>
        </authorList>
    </citation>
    <scope>NUCLEOTIDE SEQUENCE</scope>
    <source>
        <strain evidence="9">CCMP1381</strain>
    </source>
</reference>
<dbReference type="GO" id="GO:0051028">
    <property type="term" value="P:mRNA transport"/>
    <property type="evidence" value="ECO:0007669"/>
    <property type="project" value="UniProtKB-KW"/>
</dbReference>
<dbReference type="InterPro" id="IPR011989">
    <property type="entry name" value="ARM-like"/>
</dbReference>
<evidence type="ECO:0000256" key="7">
    <source>
        <dbReference type="ARBA" id="ARBA00073514"/>
    </source>
</evidence>
<dbReference type="GO" id="GO:0000055">
    <property type="term" value="P:ribosomal large subunit export from nucleus"/>
    <property type="evidence" value="ECO:0007669"/>
    <property type="project" value="TreeGrafter"/>
</dbReference>
<dbReference type="GO" id="GO:0005634">
    <property type="term" value="C:nucleus"/>
    <property type="evidence" value="ECO:0007669"/>
    <property type="project" value="UniProtKB-SubCell"/>
</dbReference>
<dbReference type="SUPFAM" id="SSF48371">
    <property type="entry name" value="ARM repeat"/>
    <property type="match status" value="1"/>
</dbReference>
<evidence type="ECO:0000256" key="4">
    <source>
        <dbReference type="ARBA" id="ARBA00022816"/>
    </source>
</evidence>
<dbReference type="Pfam" id="PF08767">
    <property type="entry name" value="CRM1_C"/>
    <property type="match status" value="1"/>
</dbReference>
<evidence type="ECO:0000256" key="6">
    <source>
        <dbReference type="ARBA" id="ARBA00023242"/>
    </source>
</evidence>
<dbReference type="SMART" id="SM01102">
    <property type="entry name" value="CRM1_C"/>
    <property type="match status" value="1"/>
</dbReference>
<dbReference type="Pfam" id="PF03810">
    <property type="entry name" value="IBN_N"/>
    <property type="match status" value="1"/>
</dbReference>
<dbReference type="Pfam" id="PF18777">
    <property type="entry name" value="CRM1_repeat"/>
    <property type="match status" value="1"/>
</dbReference>
<keyword evidence="6" id="KW-0539">Nucleus</keyword>
<proteinExistence type="inferred from homology"/>
<dbReference type="InterPro" id="IPR014877">
    <property type="entry name" value="XPO1_C_dom"/>
</dbReference>
<dbReference type="AlphaFoldDB" id="A0A7S2AWW0"/>
<dbReference type="InterPro" id="IPR001494">
    <property type="entry name" value="Importin-beta_N"/>
</dbReference>
<dbReference type="FunFam" id="1.25.10.10:FF:001255">
    <property type="entry name" value="Exportin 1"/>
    <property type="match status" value="1"/>
</dbReference>
<dbReference type="Gene3D" id="1.25.10.10">
    <property type="entry name" value="Leucine-rich Repeat Variant"/>
    <property type="match status" value="1"/>
</dbReference>
<evidence type="ECO:0000256" key="2">
    <source>
        <dbReference type="ARBA" id="ARBA00009466"/>
    </source>
</evidence>
<organism evidence="9">
    <name type="scientific">Octactis speculum</name>
    <dbReference type="NCBI Taxonomy" id="3111310"/>
    <lineage>
        <taxon>Eukaryota</taxon>
        <taxon>Sar</taxon>
        <taxon>Stramenopiles</taxon>
        <taxon>Ochrophyta</taxon>
        <taxon>Dictyochophyceae</taxon>
        <taxon>Dictyochales</taxon>
        <taxon>Dictyochaceae</taxon>
        <taxon>Octactis</taxon>
    </lineage>
</organism>
<dbReference type="PROSITE" id="PS50166">
    <property type="entry name" value="IMPORTIN_B_NT"/>
    <property type="match status" value="1"/>
</dbReference>
<keyword evidence="4" id="KW-0509">mRNA transport</keyword>
<dbReference type="GO" id="GO:0005737">
    <property type="term" value="C:cytoplasm"/>
    <property type="evidence" value="ECO:0007669"/>
    <property type="project" value="TreeGrafter"/>
</dbReference>
<dbReference type="InterPro" id="IPR040485">
    <property type="entry name" value="XPO1_repeat_3"/>
</dbReference>
<dbReference type="Pfam" id="PF08389">
    <property type="entry name" value="Xpo1"/>
    <property type="match status" value="1"/>
</dbReference>
<dbReference type="InterPro" id="IPR016024">
    <property type="entry name" value="ARM-type_fold"/>
</dbReference>
<dbReference type="InterPro" id="IPR013598">
    <property type="entry name" value="Exportin-1/Importin-b-like"/>
</dbReference>
<protein>
    <recommendedName>
        <fullName evidence="7">Exportin-1</fullName>
    </recommendedName>
</protein>
<dbReference type="InterPro" id="IPR041235">
    <property type="entry name" value="Exp1_repeat_2"/>
</dbReference>
<accession>A0A7S2AWW0</accession>
<gene>
    <name evidence="9" type="ORF">DSPE1174_LOCUS3937</name>
</gene>
<dbReference type="EMBL" id="HBGS01007601">
    <property type="protein sequence ID" value="CAD9379830.1"/>
    <property type="molecule type" value="Transcribed_RNA"/>
</dbReference>
<comment type="subcellular location">
    <subcellularLocation>
        <location evidence="1">Nucleus</location>
    </subcellularLocation>
</comment>
<evidence type="ECO:0000256" key="1">
    <source>
        <dbReference type="ARBA" id="ARBA00004123"/>
    </source>
</evidence>
<dbReference type="Pfam" id="PF18787">
    <property type="entry name" value="CRM1_repeat_3"/>
    <property type="match status" value="1"/>
</dbReference>
<sequence length="949" mass="107536">MTQTMEQAAACLLDFTQPFDVRLFEQVVGIANDPRNSQLVPASHVLVQLQEHPDMWTRADQILEQATHPSARFIGLNILGDAIRTRWKVLPEDQRSGIKNYVVQKIIALSSSEESMHKEKTFLQKVNLVLVHILKHEWPQHWPEFISEIISASMSNEILCENNMQILKLLSEEVFEVKGQMTTAKTKKMKEALNSEFIKIFQLCEMVLNASQRPTLINGTLLTLQRFLTWIPLGFIFETQIINLLTTKFFPVPQFRNACLECLAEIACLGDPTPHEYDSILVNQLYLNVMNQLVHIVQPDTALLTRAFLNGGEETFIKLLALFLSGFFRTHLSLLETPEQTGSLMQGMLYLIGISEVPDNEVFKICLEYWHVFSSELYASETQGFAQQQCGLNLGPSAGHNGSSRKHLYQRDLLSRVRSVMIANMAKPEEVLVVEDENGDVIREIQKDTEVIAQYKTMRETLVYLTHLNYDDTEAIMLEKLSAQVDGSSWSWNNLNTLCWAIGSISGAMSEEEEKRFLVIVIKDLLGLCEDKRGKDNKAVIASNIMYVVGQYPRFLRAHWKFLKTVVNKLFEFMHELHPGVQDMACDTFLKIAHKCKRKFVTLQQNEEQPFIMELAQMVPSIISHLEAHQVHTFYEAAACMLSERALSEQRHSNMMVTPQLDRQGCLDLLMALPNNSWRQIMQQASSNLEETFNNPEKVREIIKILKTNERVCSSVGPPYIHQLSALFNDLMNVYKYYADQIVQAVALHGPIATRHALVKSMRTVKKEVLLLLTTFIGSVGDPEAPPSVVAQSILPELLLSTSNSVLGDYNRSIPNARDPEVLGLYSAAISKLPMDAIKAPGGTIDTGAVPRLMEALFECTLQMIMGNFEDFPEIRIQFFTLLKAINQHCFEALFSIPESHQKLVVDSVAFAIKHTERTVADTGLDILFDLLQNASRTPQFAQVINPEY</sequence>
<keyword evidence="3" id="KW-0813">Transport</keyword>
<dbReference type="GO" id="GO:0006611">
    <property type="term" value="P:protein export from nucleus"/>
    <property type="evidence" value="ECO:0007669"/>
    <property type="project" value="InterPro"/>
</dbReference>
<comment type="similarity">
    <text evidence="2">Belongs to the exportin family.</text>
</comment>
<evidence type="ECO:0000256" key="5">
    <source>
        <dbReference type="ARBA" id="ARBA00022927"/>
    </source>
</evidence>
<dbReference type="PANTHER" id="PTHR11223">
    <property type="entry name" value="EXPORTIN 1/5"/>
    <property type="match status" value="1"/>
</dbReference>
<dbReference type="InterPro" id="IPR041123">
    <property type="entry name" value="CRM1_repeat"/>
</dbReference>
<dbReference type="GO" id="GO:0031267">
    <property type="term" value="F:small GTPase binding"/>
    <property type="evidence" value="ECO:0007669"/>
    <property type="project" value="InterPro"/>
</dbReference>
<dbReference type="InterPro" id="IPR045065">
    <property type="entry name" value="XPO1/5"/>
</dbReference>
<evidence type="ECO:0000313" key="9">
    <source>
        <dbReference type="EMBL" id="CAD9379830.1"/>
    </source>
</evidence>